<gene>
    <name evidence="3" type="ORF">BDA99DRAFT_577059</name>
</gene>
<evidence type="ECO:0000313" key="3">
    <source>
        <dbReference type="EMBL" id="KAI9244830.1"/>
    </source>
</evidence>
<comment type="caution">
    <text evidence="3">The sequence shown here is derived from an EMBL/GenBank/DDBJ whole genome shotgun (WGS) entry which is preliminary data.</text>
</comment>
<evidence type="ECO:0000256" key="1">
    <source>
        <dbReference type="ARBA" id="ARBA00005043"/>
    </source>
</evidence>
<keyword evidence="4" id="KW-1185">Reference proteome</keyword>
<dbReference type="GO" id="GO:0033588">
    <property type="term" value="C:elongator holoenzyme complex"/>
    <property type="evidence" value="ECO:0007669"/>
    <property type="project" value="InterPro"/>
</dbReference>
<dbReference type="InterPro" id="IPR018627">
    <property type="entry name" value="ELP6"/>
</dbReference>
<dbReference type="AlphaFoldDB" id="A0AAD5P7A2"/>
<sequence length="268" mass="29282">MGYATLDAALAFPNNVPPTESHIVITDTLKSNGNFLIHHFVGNHLKADRHVILIGLSQIFNHYFLIGRKLGINLQAYKQSGQFSFIDGLTHMNTYTEKIPYPPTGTPSTPTNTLDGSQPADNNLLLFYKIIRYQLSQNTKAHPLLILDDASVLLMSGYGLDAVTQFLQKLKVLMTSVGGTLMTVVHADEEGVDDPEQDAFVKSVISGAELILQAEALGSGLARDIHGQLSILHGPQYIPKSTNTVAQALHYKILDNNAEFFAKGISQV</sequence>
<accession>A0AAD5P7A2</accession>
<comment type="pathway">
    <text evidence="1">tRNA modification; 5-methoxycarbonylmethyl-2-thiouridine-tRNA biosynthesis.</text>
</comment>
<evidence type="ECO:0000256" key="2">
    <source>
        <dbReference type="ARBA" id="ARBA00008837"/>
    </source>
</evidence>
<name>A0AAD5P7A2_9FUNG</name>
<reference evidence="3" key="2">
    <citation type="submission" date="2023-02" db="EMBL/GenBank/DDBJ databases">
        <authorList>
            <consortium name="DOE Joint Genome Institute"/>
            <person name="Mondo S.J."/>
            <person name="Chang Y."/>
            <person name="Wang Y."/>
            <person name="Ahrendt S."/>
            <person name="Andreopoulos W."/>
            <person name="Barry K."/>
            <person name="Beard J."/>
            <person name="Benny G.L."/>
            <person name="Blankenship S."/>
            <person name="Bonito G."/>
            <person name="Cuomo C."/>
            <person name="Desiro A."/>
            <person name="Gervers K.A."/>
            <person name="Hundley H."/>
            <person name="Kuo A."/>
            <person name="LaButti K."/>
            <person name="Lang B.F."/>
            <person name="Lipzen A."/>
            <person name="O'Donnell K."/>
            <person name="Pangilinan J."/>
            <person name="Reynolds N."/>
            <person name="Sandor L."/>
            <person name="Smith M.W."/>
            <person name="Tsang A."/>
            <person name="Grigoriev I.V."/>
            <person name="Stajich J.E."/>
            <person name="Spatafora J.W."/>
        </authorList>
    </citation>
    <scope>NUCLEOTIDE SEQUENCE</scope>
    <source>
        <strain evidence="3">RSA 2281</strain>
    </source>
</reference>
<evidence type="ECO:0008006" key="5">
    <source>
        <dbReference type="Google" id="ProtNLM"/>
    </source>
</evidence>
<dbReference type="Pfam" id="PF09807">
    <property type="entry name" value="ELP6"/>
    <property type="match status" value="1"/>
</dbReference>
<dbReference type="PANTHER" id="PTHR16184">
    <property type="entry name" value="ELONGATOR COMPLEX PROTEIN 6"/>
    <property type="match status" value="1"/>
</dbReference>
<organism evidence="3 4">
    <name type="scientific">Phascolomyces articulosus</name>
    <dbReference type="NCBI Taxonomy" id="60185"/>
    <lineage>
        <taxon>Eukaryota</taxon>
        <taxon>Fungi</taxon>
        <taxon>Fungi incertae sedis</taxon>
        <taxon>Mucoromycota</taxon>
        <taxon>Mucoromycotina</taxon>
        <taxon>Mucoromycetes</taxon>
        <taxon>Mucorales</taxon>
        <taxon>Lichtheimiaceae</taxon>
        <taxon>Phascolomyces</taxon>
    </lineage>
</organism>
<dbReference type="InterPro" id="IPR027417">
    <property type="entry name" value="P-loop_NTPase"/>
</dbReference>
<dbReference type="EMBL" id="JAIXMP010000056">
    <property type="protein sequence ID" value="KAI9244830.1"/>
    <property type="molecule type" value="Genomic_DNA"/>
</dbReference>
<dbReference type="PANTHER" id="PTHR16184:SF6">
    <property type="entry name" value="ELONGATOR COMPLEX PROTEIN 6"/>
    <property type="match status" value="1"/>
</dbReference>
<comment type="similarity">
    <text evidence="2">Belongs to the ELP6 family.</text>
</comment>
<proteinExistence type="inferred from homology"/>
<dbReference type="Proteomes" id="UP001209540">
    <property type="component" value="Unassembled WGS sequence"/>
</dbReference>
<protein>
    <recommendedName>
        <fullName evidence="5">Elongator complex protein 6</fullName>
    </recommendedName>
</protein>
<dbReference type="Gene3D" id="3.40.50.300">
    <property type="entry name" value="P-loop containing nucleotide triphosphate hydrolases"/>
    <property type="match status" value="1"/>
</dbReference>
<dbReference type="CDD" id="cd19495">
    <property type="entry name" value="Elp6"/>
    <property type="match status" value="1"/>
</dbReference>
<dbReference type="GO" id="GO:0002098">
    <property type="term" value="P:tRNA wobble uridine modification"/>
    <property type="evidence" value="ECO:0007669"/>
    <property type="project" value="InterPro"/>
</dbReference>
<reference evidence="3" key="1">
    <citation type="journal article" date="2022" name="IScience">
        <title>Evolution of zygomycete secretomes and the origins of terrestrial fungal ecologies.</title>
        <authorList>
            <person name="Chang Y."/>
            <person name="Wang Y."/>
            <person name="Mondo S."/>
            <person name="Ahrendt S."/>
            <person name="Andreopoulos W."/>
            <person name="Barry K."/>
            <person name="Beard J."/>
            <person name="Benny G.L."/>
            <person name="Blankenship S."/>
            <person name="Bonito G."/>
            <person name="Cuomo C."/>
            <person name="Desiro A."/>
            <person name="Gervers K.A."/>
            <person name="Hundley H."/>
            <person name="Kuo A."/>
            <person name="LaButti K."/>
            <person name="Lang B.F."/>
            <person name="Lipzen A."/>
            <person name="O'Donnell K."/>
            <person name="Pangilinan J."/>
            <person name="Reynolds N."/>
            <person name="Sandor L."/>
            <person name="Smith M.E."/>
            <person name="Tsang A."/>
            <person name="Grigoriev I.V."/>
            <person name="Stajich J.E."/>
            <person name="Spatafora J.W."/>
        </authorList>
    </citation>
    <scope>NUCLEOTIDE SEQUENCE</scope>
    <source>
        <strain evidence="3">RSA 2281</strain>
    </source>
</reference>
<evidence type="ECO:0000313" key="4">
    <source>
        <dbReference type="Proteomes" id="UP001209540"/>
    </source>
</evidence>